<organism evidence="1">
    <name type="scientific">Amblyomma cajennense</name>
    <name type="common">Cayenne tick</name>
    <name type="synonym">Acarus cajennensis</name>
    <dbReference type="NCBI Taxonomy" id="34607"/>
    <lineage>
        <taxon>Eukaryota</taxon>
        <taxon>Metazoa</taxon>
        <taxon>Ecdysozoa</taxon>
        <taxon>Arthropoda</taxon>
        <taxon>Chelicerata</taxon>
        <taxon>Arachnida</taxon>
        <taxon>Acari</taxon>
        <taxon>Parasitiformes</taxon>
        <taxon>Ixodida</taxon>
        <taxon>Ixodoidea</taxon>
        <taxon>Ixodidae</taxon>
        <taxon>Amblyomminae</taxon>
        <taxon>Amblyomma</taxon>
    </lineage>
</organism>
<dbReference type="AlphaFoldDB" id="A0A023FDE3"/>
<sequence length="73" mass="8233">MAVHVTCALYDGCALCCDRLLTLSMPCLFMVILICMRDTAWCTVHPKVFNDKALLRADGNLVTRPEKEHGFFL</sequence>
<accession>A0A023FDE3</accession>
<reference evidence="1" key="1">
    <citation type="submission" date="2014-03" db="EMBL/GenBank/DDBJ databases">
        <title>The sialotranscriptome of Amblyomma triste, Amblyomma parvum and Amblyomma cajennense ticks, uncovered by 454-based RNA-seq.</title>
        <authorList>
            <person name="Garcia G.R."/>
            <person name="Gardinassi L.G."/>
            <person name="Ribeiro J.M."/>
            <person name="Anatriello E."/>
            <person name="Ferreira B.R."/>
            <person name="Moreira H.N."/>
            <person name="Mafra C."/>
            <person name="Olegario M.M."/>
            <person name="Szabo P.J."/>
            <person name="Miranda-Santos I.K."/>
            <person name="Maruyama S.R."/>
        </authorList>
    </citation>
    <scope>NUCLEOTIDE SEQUENCE</scope>
    <source>
        <strain evidence="1">Uberlandia</strain>
        <tissue evidence="1">Salivary glands</tissue>
    </source>
</reference>
<evidence type="ECO:0000313" key="1">
    <source>
        <dbReference type="EMBL" id="JAC18749.1"/>
    </source>
</evidence>
<dbReference type="EMBL" id="GBBK01005733">
    <property type="protein sequence ID" value="JAC18749.1"/>
    <property type="molecule type" value="mRNA"/>
</dbReference>
<name>A0A023FDE3_AMBCJ</name>
<protein>
    <submittedName>
        <fullName evidence="1">Putative secreted protein</fullName>
    </submittedName>
</protein>
<proteinExistence type="evidence at transcript level"/>